<dbReference type="EMBL" id="CP133617">
    <property type="protein sequence ID" value="WMV33488.1"/>
    <property type="molecule type" value="Genomic_DNA"/>
</dbReference>
<organism evidence="1 2">
    <name type="scientific">Solanum verrucosum</name>
    <dbReference type="NCBI Taxonomy" id="315347"/>
    <lineage>
        <taxon>Eukaryota</taxon>
        <taxon>Viridiplantae</taxon>
        <taxon>Streptophyta</taxon>
        <taxon>Embryophyta</taxon>
        <taxon>Tracheophyta</taxon>
        <taxon>Spermatophyta</taxon>
        <taxon>Magnoliopsida</taxon>
        <taxon>eudicotyledons</taxon>
        <taxon>Gunneridae</taxon>
        <taxon>Pentapetalae</taxon>
        <taxon>asterids</taxon>
        <taxon>lamiids</taxon>
        <taxon>Solanales</taxon>
        <taxon>Solanaceae</taxon>
        <taxon>Solanoideae</taxon>
        <taxon>Solaneae</taxon>
        <taxon>Solanum</taxon>
    </lineage>
</organism>
<name>A0AAF0TZX7_SOLVR</name>
<dbReference type="AlphaFoldDB" id="A0AAF0TZX7"/>
<gene>
    <name evidence="1" type="ORF">MTR67_026873</name>
</gene>
<sequence length="38" mass="4285">MVHHLQLLPKKAQKIILSPDLRQDLRTVGQTTVHSPGK</sequence>
<proteinExistence type="predicted"/>
<keyword evidence="2" id="KW-1185">Reference proteome</keyword>
<evidence type="ECO:0000313" key="2">
    <source>
        <dbReference type="Proteomes" id="UP001234989"/>
    </source>
</evidence>
<dbReference type="Proteomes" id="UP001234989">
    <property type="component" value="Chromosome 6"/>
</dbReference>
<evidence type="ECO:0000313" key="1">
    <source>
        <dbReference type="EMBL" id="WMV33488.1"/>
    </source>
</evidence>
<protein>
    <submittedName>
        <fullName evidence="1">Uncharacterized protein</fullName>
    </submittedName>
</protein>
<accession>A0AAF0TZX7</accession>
<reference evidence="1" key="1">
    <citation type="submission" date="2023-08" db="EMBL/GenBank/DDBJ databases">
        <title>A de novo genome assembly of Solanum verrucosum Schlechtendal, a Mexican diploid species geographically isolated from the other diploid A-genome species in potato relatives.</title>
        <authorList>
            <person name="Hosaka K."/>
        </authorList>
    </citation>
    <scope>NUCLEOTIDE SEQUENCE</scope>
    <source>
        <tissue evidence="1">Young leaves</tissue>
    </source>
</reference>